<dbReference type="Pfam" id="PF03259">
    <property type="entry name" value="Robl_LC7"/>
    <property type="match status" value="1"/>
</dbReference>
<accession>A0ABP5XLS5</accession>
<evidence type="ECO:0000259" key="1">
    <source>
        <dbReference type="SMART" id="SM00960"/>
    </source>
</evidence>
<dbReference type="PANTHER" id="PTHR36222:SF1">
    <property type="entry name" value="SERINE PROTEASE INHIBITOR RV3364C"/>
    <property type="match status" value="1"/>
</dbReference>
<reference evidence="3" key="1">
    <citation type="journal article" date="2019" name="Int. J. Syst. Evol. Microbiol.">
        <title>The Global Catalogue of Microorganisms (GCM) 10K type strain sequencing project: providing services to taxonomists for standard genome sequencing and annotation.</title>
        <authorList>
            <consortium name="The Broad Institute Genomics Platform"/>
            <consortium name="The Broad Institute Genome Sequencing Center for Infectious Disease"/>
            <person name="Wu L."/>
            <person name="Ma J."/>
        </authorList>
    </citation>
    <scope>NUCLEOTIDE SEQUENCE [LARGE SCALE GENOMIC DNA]</scope>
    <source>
        <strain evidence="3">JCM 3325</strain>
    </source>
</reference>
<keyword evidence="3" id="KW-1185">Reference proteome</keyword>
<dbReference type="InterPro" id="IPR004942">
    <property type="entry name" value="Roadblock/LAMTOR2_dom"/>
</dbReference>
<dbReference type="Gene3D" id="3.30.450.30">
    <property type="entry name" value="Dynein light chain 2a, cytoplasmic"/>
    <property type="match status" value="1"/>
</dbReference>
<dbReference type="PANTHER" id="PTHR36222">
    <property type="entry name" value="SERINE PROTEASE INHIBITOR RV3364C"/>
    <property type="match status" value="1"/>
</dbReference>
<dbReference type="RefSeq" id="WP_344598024.1">
    <property type="nucleotide sequence ID" value="NZ_BAAARW010000045.1"/>
</dbReference>
<dbReference type="EMBL" id="BAAARW010000045">
    <property type="protein sequence ID" value="GAA2456581.1"/>
    <property type="molecule type" value="Genomic_DNA"/>
</dbReference>
<comment type="caution">
    <text evidence="2">The sequence shown here is derived from an EMBL/GenBank/DDBJ whole genome shotgun (WGS) entry which is preliminary data.</text>
</comment>
<protein>
    <submittedName>
        <fullName evidence="2">Roadblock/LC7 domain-containing protein</fullName>
    </submittedName>
</protein>
<dbReference type="InterPro" id="IPR053141">
    <property type="entry name" value="Mycobact_SerProt_Inhib_Rv3364c"/>
</dbReference>
<feature type="domain" description="Roadblock/LAMTOR2" evidence="1">
    <location>
        <begin position="11"/>
        <end position="101"/>
    </location>
</feature>
<evidence type="ECO:0000313" key="2">
    <source>
        <dbReference type="EMBL" id="GAA2456581.1"/>
    </source>
</evidence>
<dbReference type="Proteomes" id="UP001501231">
    <property type="component" value="Unassembled WGS sequence"/>
</dbReference>
<name>A0ABP5XLS5_9ACTN</name>
<sequence length="142" mass="14718">MQKTGSSGDLSWLLDDMVGRLPHARHAIVLSADGLLMAASRDFSQDDGEHLAAVAAGIQSLAKGAGTRFGGGPVRQSIIEMQSAFLLVSVAGKGACLAVLSDEEADVGLIAYEMAMLVTAMGHHLSTPSRAESSSVEGRPVR</sequence>
<dbReference type="SMART" id="SM00960">
    <property type="entry name" value="Robl_LC7"/>
    <property type="match status" value="1"/>
</dbReference>
<gene>
    <name evidence="2" type="ORF">GCM10010191_89990</name>
</gene>
<dbReference type="SUPFAM" id="SSF103196">
    <property type="entry name" value="Roadblock/LC7 domain"/>
    <property type="match status" value="1"/>
</dbReference>
<proteinExistence type="predicted"/>
<organism evidence="2 3">
    <name type="scientific">Actinomadura vinacea</name>
    <dbReference type="NCBI Taxonomy" id="115336"/>
    <lineage>
        <taxon>Bacteria</taxon>
        <taxon>Bacillati</taxon>
        <taxon>Actinomycetota</taxon>
        <taxon>Actinomycetes</taxon>
        <taxon>Streptosporangiales</taxon>
        <taxon>Thermomonosporaceae</taxon>
        <taxon>Actinomadura</taxon>
    </lineage>
</organism>
<evidence type="ECO:0000313" key="3">
    <source>
        <dbReference type="Proteomes" id="UP001501231"/>
    </source>
</evidence>